<protein>
    <recommendedName>
        <fullName evidence="3">Peptidase A2 domain-containing protein</fullName>
    </recommendedName>
</protein>
<name>A0A0M2UUA2_9BACT</name>
<proteinExistence type="predicted"/>
<comment type="caution">
    <text evidence="1">The sequence shown here is derived from an EMBL/GenBank/DDBJ whole genome shotgun (WGS) entry which is preliminary data.</text>
</comment>
<dbReference type="Proteomes" id="UP000034954">
    <property type="component" value="Unassembled WGS sequence"/>
</dbReference>
<dbReference type="EMBL" id="LAQJ01000253">
    <property type="protein sequence ID" value="KKO18576.1"/>
    <property type="molecule type" value="Genomic_DNA"/>
</dbReference>
<dbReference type="InterPro" id="IPR021109">
    <property type="entry name" value="Peptidase_aspartic_dom_sf"/>
</dbReference>
<gene>
    <name evidence="1" type="ORF">BROFUL_02724</name>
</gene>
<organism evidence="1 2">
    <name type="scientific">Candidatus Brocadia fulgida</name>
    <dbReference type="NCBI Taxonomy" id="380242"/>
    <lineage>
        <taxon>Bacteria</taxon>
        <taxon>Pseudomonadati</taxon>
        <taxon>Planctomycetota</taxon>
        <taxon>Candidatus Brocadiia</taxon>
        <taxon>Candidatus Brocadiales</taxon>
        <taxon>Candidatus Brocadiaceae</taxon>
        <taxon>Candidatus Brocadia</taxon>
    </lineage>
</organism>
<evidence type="ECO:0008006" key="3">
    <source>
        <dbReference type="Google" id="ProtNLM"/>
    </source>
</evidence>
<dbReference type="Pfam" id="PF13650">
    <property type="entry name" value="Asp_protease_2"/>
    <property type="match status" value="1"/>
</dbReference>
<reference evidence="1 2" key="1">
    <citation type="journal article" date="2013" name="BMC Microbiol.">
        <title>Identification of the type II cytochrome c maturation pathway in anammox bacteria by comparative genomics.</title>
        <authorList>
            <person name="Ferousi C."/>
            <person name="Speth D.R."/>
            <person name="Reimann J."/>
            <person name="Op den Camp H.J."/>
            <person name="Allen J.W."/>
            <person name="Keltjens J.T."/>
            <person name="Jetten M.S."/>
        </authorList>
    </citation>
    <scope>NUCLEOTIDE SEQUENCE [LARGE SCALE GENOMIC DNA]</scope>
    <source>
        <strain evidence="1">RU1</strain>
    </source>
</reference>
<evidence type="ECO:0000313" key="2">
    <source>
        <dbReference type="Proteomes" id="UP000034954"/>
    </source>
</evidence>
<sequence length="135" mass="14560">MKKITYPSSRYYVGQTGQFKQAYATVEVIGPTGIVATTIWAVVDTGAVFTQFPQAIATAIKLSPSTSIKQSVMLADGSTTTMDLYPNVGFKFEGKPLPTTKIIFHPSGNSPAIIGLETIQAAVELGFDSQSWHWV</sequence>
<keyword evidence="2" id="KW-1185">Reference proteome</keyword>
<evidence type="ECO:0000313" key="1">
    <source>
        <dbReference type="EMBL" id="KKO18576.1"/>
    </source>
</evidence>
<dbReference type="AlphaFoldDB" id="A0A0M2UUA2"/>
<dbReference type="Gene3D" id="2.40.70.10">
    <property type="entry name" value="Acid Proteases"/>
    <property type="match status" value="1"/>
</dbReference>
<accession>A0A0M2UUA2</accession>